<dbReference type="AlphaFoldDB" id="A0A4R6UC21"/>
<keyword evidence="3" id="KW-0238">DNA-binding</keyword>
<dbReference type="GO" id="GO:0003727">
    <property type="term" value="F:single-stranded RNA binding"/>
    <property type="evidence" value="ECO:0007669"/>
    <property type="project" value="InterPro"/>
</dbReference>
<accession>A0A4R6UC21</accession>
<dbReference type="GO" id="GO:0003677">
    <property type="term" value="F:DNA binding"/>
    <property type="evidence" value="ECO:0007669"/>
    <property type="project" value="UniProtKB-KW"/>
</dbReference>
<proteinExistence type="inferred from homology"/>
<keyword evidence="2 4" id="KW-0694">RNA-binding</keyword>
<name>A0A4R6UC21_9BURK</name>
<evidence type="ECO:0000256" key="3">
    <source>
        <dbReference type="ARBA" id="ARBA00023125"/>
    </source>
</evidence>
<keyword evidence="7" id="KW-0346">Stress response</keyword>
<protein>
    <submittedName>
        <fullName evidence="7">Heat shock protein Hsp15</fullName>
    </submittedName>
</protein>
<keyword evidence="8" id="KW-1185">Reference proteome</keyword>
<feature type="region of interest" description="Disordered" evidence="5">
    <location>
        <begin position="108"/>
        <end position="152"/>
    </location>
</feature>
<dbReference type="InterPro" id="IPR036986">
    <property type="entry name" value="S4_RNA-bd_sf"/>
</dbReference>
<dbReference type="SMART" id="SM00363">
    <property type="entry name" value="S4"/>
    <property type="match status" value="1"/>
</dbReference>
<evidence type="ECO:0000313" key="8">
    <source>
        <dbReference type="Proteomes" id="UP000295510"/>
    </source>
</evidence>
<evidence type="ECO:0000259" key="6">
    <source>
        <dbReference type="SMART" id="SM00363"/>
    </source>
</evidence>
<sequence length="152" mass="17209">MARMSSPPPSPERVRLDKWLWAARFFKTRSLAAEEIDKGRVRINGQVAKASREPKPGDEIEFKSGYATRTVVVKALSAVRGPAPQAALLYEETAASIEARERAAEWRRLAPEPAHAIDQGRPTKRDRRQLDDFRGGASRQRWNDRWSASLDE</sequence>
<feature type="domain" description="RNA-binding S4" evidence="6">
    <location>
        <begin position="14"/>
        <end position="78"/>
    </location>
</feature>
<dbReference type="InterPro" id="IPR002942">
    <property type="entry name" value="S4_RNA-bd"/>
</dbReference>
<evidence type="ECO:0000256" key="1">
    <source>
        <dbReference type="ARBA" id="ARBA00008396"/>
    </source>
</evidence>
<dbReference type="EMBL" id="SNYL01000006">
    <property type="protein sequence ID" value="TDQ43512.1"/>
    <property type="molecule type" value="Genomic_DNA"/>
</dbReference>
<dbReference type="PIRSF" id="PIRSF016821">
    <property type="entry name" value="HSP15"/>
    <property type="match status" value="1"/>
</dbReference>
<dbReference type="GO" id="GO:0034605">
    <property type="term" value="P:cellular response to heat"/>
    <property type="evidence" value="ECO:0007669"/>
    <property type="project" value="InterPro"/>
</dbReference>
<comment type="caution">
    <text evidence="7">The sequence shown here is derived from an EMBL/GenBank/DDBJ whole genome shotgun (WGS) entry which is preliminary data.</text>
</comment>
<dbReference type="CDD" id="cd00165">
    <property type="entry name" value="S4"/>
    <property type="match status" value="1"/>
</dbReference>
<dbReference type="Proteomes" id="UP000295510">
    <property type="component" value="Unassembled WGS sequence"/>
</dbReference>
<gene>
    <name evidence="7" type="ORF">DFR43_10683</name>
</gene>
<evidence type="ECO:0000256" key="5">
    <source>
        <dbReference type="SAM" id="MobiDB-lite"/>
    </source>
</evidence>
<dbReference type="Pfam" id="PF01479">
    <property type="entry name" value="S4"/>
    <property type="match status" value="1"/>
</dbReference>
<evidence type="ECO:0000256" key="2">
    <source>
        <dbReference type="ARBA" id="ARBA00022884"/>
    </source>
</evidence>
<organism evidence="7 8">
    <name type="scientific">Tepidicella xavieri</name>
    <dbReference type="NCBI Taxonomy" id="360241"/>
    <lineage>
        <taxon>Bacteria</taxon>
        <taxon>Pseudomonadati</taxon>
        <taxon>Pseudomonadota</taxon>
        <taxon>Betaproteobacteria</taxon>
        <taxon>Burkholderiales</taxon>
        <taxon>Tepidicella</taxon>
    </lineage>
</organism>
<dbReference type="InterPro" id="IPR025708">
    <property type="entry name" value="HSP15"/>
</dbReference>
<reference evidence="7 8" key="1">
    <citation type="submission" date="2019-03" db="EMBL/GenBank/DDBJ databases">
        <title>Genomic Encyclopedia of Type Strains, Phase IV (KMG-IV): sequencing the most valuable type-strain genomes for metagenomic binning, comparative biology and taxonomic classification.</title>
        <authorList>
            <person name="Goeker M."/>
        </authorList>
    </citation>
    <scope>NUCLEOTIDE SEQUENCE [LARGE SCALE GENOMIC DNA]</scope>
    <source>
        <strain evidence="7 8">DSM 19605</strain>
    </source>
</reference>
<dbReference type="Gene3D" id="3.10.290.10">
    <property type="entry name" value="RNA-binding S4 domain"/>
    <property type="match status" value="1"/>
</dbReference>
<dbReference type="SUPFAM" id="SSF55174">
    <property type="entry name" value="Alpha-L RNA-binding motif"/>
    <property type="match status" value="1"/>
</dbReference>
<comment type="similarity">
    <text evidence="1">Belongs to the HSP15 family.</text>
</comment>
<evidence type="ECO:0000313" key="7">
    <source>
        <dbReference type="EMBL" id="TDQ43512.1"/>
    </source>
</evidence>
<dbReference type="PROSITE" id="PS50889">
    <property type="entry name" value="S4"/>
    <property type="match status" value="1"/>
</dbReference>
<evidence type="ECO:0000256" key="4">
    <source>
        <dbReference type="PROSITE-ProRule" id="PRU00182"/>
    </source>
</evidence>
<dbReference type="GO" id="GO:0043023">
    <property type="term" value="F:ribosomal large subunit binding"/>
    <property type="evidence" value="ECO:0007669"/>
    <property type="project" value="InterPro"/>
</dbReference>